<reference evidence="1 2" key="1">
    <citation type="submission" date="2019-11" db="EMBL/GenBank/DDBJ databases">
        <title>Metabolism of dissolved organic matter in forest soils.</title>
        <authorList>
            <person name="Cyle K.T."/>
            <person name="Wilhelm R.C."/>
            <person name="Martinez C.E."/>
        </authorList>
    </citation>
    <scope>NUCLEOTIDE SEQUENCE [LARGE SCALE GENOMIC DNA]</scope>
    <source>
        <strain evidence="1 2">1N</strain>
    </source>
</reference>
<evidence type="ECO:0000313" key="2">
    <source>
        <dbReference type="Proteomes" id="UP000652198"/>
    </source>
</evidence>
<evidence type="ECO:0000313" key="1">
    <source>
        <dbReference type="EMBL" id="NPT44694.1"/>
    </source>
</evidence>
<organism evidence="1 2">
    <name type="scientific">Paraburkholderia solitsugae</name>
    <dbReference type="NCBI Taxonomy" id="2675748"/>
    <lineage>
        <taxon>Bacteria</taxon>
        <taxon>Pseudomonadati</taxon>
        <taxon>Pseudomonadota</taxon>
        <taxon>Betaproteobacteria</taxon>
        <taxon>Burkholderiales</taxon>
        <taxon>Burkholderiaceae</taxon>
        <taxon>Paraburkholderia</taxon>
    </lineage>
</organism>
<proteinExistence type="predicted"/>
<keyword evidence="2" id="KW-1185">Reference proteome</keyword>
<sequence length="338" mass="36410">MNRTYVLVGVVLAFLAGVWTGHHGAAGQKTVATREPQSMAALPIWKNPQCVPANKKEYERFEIAASTLERIAPHSADWLSIGAERALSQDLYRSTPGQSVGPRVCSPPEIYARVASAFAGNPIKGRFDLYEIELASHMQLPPVEVVDAVAQVAFEARPVIDDDIAGQVNGDIRPIARTVLAGFGRQSAKYASMAFDQVSSENSLGTGAAQVAAAGGHPEALSRIESLMNQLLASVPDDKPIPLTTRDRLYELAWAISVSGDSAKDHVDPLIRLMGKQVQSGAPPFGLLSLHPKRMCAVLFKIYGEDTHVTSKFPYCTDDSPLESYPRGAFALESVSGR</sequence>
<comment type="caution">
    <text evidence="1">The sequence shown here is derived from an EMBL/GenBank/DDBJ whole genome shotgun (WGS) entry which is preliminary data.</text>
</comment>
<dbReference type="RefSeq" id="WP_172315060.1">
    <property type="nucleotide sequence ID" value="NZ_WOEY01000101.1"/>
</dbReference>
<protein>
    <submittedName>
        <fullName evidence="1">Uncharacterized protein</fullName>
    </submittedName>
</protein>
<dbReference type="EMBL" id="WOEY01000101">
    <property type="protein sequence ID" value="NPT44694.1"/>
    <property type="molecule type" value="Genomic_DNA"/>
</dbReference>
<dbReference type="Proteomes" id="UP000652198">
    <property type="component" value="Unassembled WGS sequence"/>
</dbReference>
<name>A0ABX2BUX2_9BURK</name>
<accession>A0ABX2BUX2</accession>
<gene>
    <name evidence="1" type="ORF">GNZ12_25940</name>
</gene>